<dbReference type="EMBL" id="MU117976">
    <property type="protein sequence ID" value="KAF9651383.1"/>
    <property type="molecule type" value="Genomic_DNA"/>
</dbReference>
<protein>
    <submittedName>
        <fullName evidence="1">Uncharacterized protein</fullName>
    </submittedName>
</protein>
<reference evidence="1" key="2">
    <citation type="journal article" date="2020" name="Nat. Commun.">
        <title>Large-scale genome sequencing of mycorrhizal fungi provides insights into the early evolution of symbiotic traits.</title>
        <authorList>
            <person name="Miyauchi S."/>
            <person name="Kiss E."/>
            <person name="Kuo A."/>
            <person name="Drula E."/>
            <person name="Kohler A."/>
            <person name="Sanchez-Garcia M."/>
            <person name="Morin E."/>
            <person name="Andreopoulos B."/>
            <person name="Barry K.W."/>
            <person name="Bonito G."/>
            <person name="Buee M."/>
            <person name="Carver A."/>
            <person name="Chen C."/>
            <person name="Cichocki N."/>
            <person name="Clum A."/>
            <person name="Culley D."/>
            <person name="Crous P.W."/>
            <person name="Fauchery L."/>
            <person name="Girlanda M."/>
            <person name="Hayes R.D."/>
            <person name="Keri Z."/>
            <person name="LaButti K."/>
            <person name="Lipzen A."/>
            <person name="Lombard V."/>
            <person name="Magnuson J."/>
            <person name="Maillard F."/>
            <person name="Murat C."/>
            <person name="Nolan M."/>
            <person name="Ohm R.A."/>
            <person name="Pangilinan J."/>
            <person name="Pereira M.F."/>
            <person name="Perotto S."/>
            <person name="Peter M."/>
            <person name="Pfister S."/>
            <person name="Riley R."/>
            <person name="Sitrit Y."/>
            <person name="Stielow J.B."/>
            <person name="Szollosi G."/>
            <person name="Zifcakova L."/>
            <person name="Stursova M."/>
            <person name="Spatafora J.W."/>
            <person name="Tedersoo L."/>
            <person name="Vaario L.M."/>
            <person name="Yamada A."/>
            <person name="Yan M."/>
            <person name="Wang P."/>
            <person name="Xu J."/>
            <person name="Bruns T."/>
            <person name="Baldrian P."/>
            <person name="Vilgalys R."/>
            <person name="Dunand C."/>
            <person name="Henrissat B."/>
            <person name="Grigoriev I.V."/>
            <person name="Hibbett D."/>
            <person name="Nagy L.G."/>
            <person name="Martin F.M."/>
        </authorList>
    </citation>
    <scope>NUCLEOTIDE SEQUENCE</scope>
    <source>
        <strain evidence="1">P2</strain>
    </source>
</reference>
<organism evidence="1 2">
    <name type="scientific">Thelephora ganbajun</name>
    <name type="common">Ganba fungus</name>
    <dbReference type="NCBI Taxonomy" id="370292"/>
    <lineage>
        <taxon>Eukaryota</taxon>
        <taxon>Fungi</taxon>
        <taxon>Dikarya</taxon>
        <taxon>Basidiomycota</taxon>
        <taxon>Agaricomycotina</taxon>
        <taxon>Agaricomycetes</taxon>
        <taxon>Thelephorales</taxon>
        <taxon>Thelephoraceae</taxon>
        <taxon>Thelephora</taxon>
    </lineage>
</organism>
<evidence type="ECO:0000313" key="1">
    <source>
        <dbReference type="EMBL" id="KAF9651383.1"/>
    </source>
</evidence>
<comment type="caution">
    <text evidence="1">The sequence shown here is derived from an EMBL/GenBank/DDBJ whole genome shotgun (WGS) entry which is preliminary data.</text>
</comment>
<sequence>MQHGLFILDLDTAMWGGGKHIYPTTWLFRNCPWPNHGVVDIIEDCLLDSNASVAGAIHTLNDQPNLICDGDVNYDSGRGSTDWNRATYGSYYDP</sequence>
<dbReference type="Proteomes" id="UP000886501">
    <property type="component" value="Unassembled WGS sequence"/>
</dbReference>
<accession>A0ACB6ZPZ1</accession>
<keyword evidence="2" id="KW-1185">Reference proteome</keyword>
<evidence type="ECO:0000313" key="2">
    <source>
        <dbReference type="Proteomes" id="UP000886501"/>
    </source>
</evidence>
<gene>
    <name evidence="1" type="ORF">BDM02DRAFT_3184636</name>
</gene>
<name>A0ACB6ZPZ1_THEGA</name>
<reference evidence="1" key="1">
    <citation type="submission" date="2019-10" db="EMBL/GenBank/DDBJ databases">
        <authorList>
            <consortium name="DOE Joint Genome Institute"/>
            <person name="Kuo A."/>
            <person name="Miyauchi S."/>
            <person name="Kiss E."/>
            <person name="Drula E."/>
            <person name="Kohler A."/>
            <person name="Sanchez-Garcia M."/>
            <person name="Andreopoulos B."/>
            <person name="Barry K.W."/>
            <person name="Bonito G."/>
            <person name="Buee M."/>
            <person name="Carver A."/>
            <person name="Chen C."/>
            <person name="Cichocki N."/>
            <person name="Clum A."/>
            <person name="Culley D."/>
            <person name="Crous P.W."/>
            <person name="Fauchery L."/>
            <person name="Girlanda M."/>
            <person name="Hayes R."/>
            <person name="Keri Z."/>
            <person name="Labutti K."/>
            <person name="Lipzen A."/>
            <person name="Lombard V."/>
            <person name="Magnuson J."/>
            <person name="Maillard F."/>
            <person name="Morin E."/>
            <person name="Murat C."/>
            <person name="Nolan M."/>
            <person name="Ohm R."/>
            <person name="Pangilinan J."/>
            <person name="Pereira M."/>
            <person name="Perotto S."/>
            <person name="Peter M."/>
            <person name="Riley R."/>
            <person name="Sitrit Y."/>
            <person name="Stielow B."/>
            <person name="Szollosi G."/>
            <person name="Zifcakova L."/>
            <person name="Stursova M."/>
            <person name="Spatafora J.W."/>
            <person name="Tedersoo L."/>
            <person name="Vaario L.-M."/>
            <person name="Yamada A."/>
            <person name="Yan M."/>
            <person name="Wang P."/>
            <person name="Xu J."/>
            <person name="Bruns T."/>
            <person name="Baldrian P."/>
            <person name="Vilgalys R."/>
            <person name="Henrissat B."/>
            <person name="Grigoriev I.V."/>
            <person name="Hibbett D."/>
            <person name="Nagy L.G."/>
            <person name="Martin F.M."/>
        </authorList>
    </citation>
    <scope>NUCLEOTIDE SEQUENCE</scope>
    <source>
        <strain evidence="1">P2</strain>
    </source>
</reference>
<proteinExistence type="predicted"/>